<protein>
    <recommendedName>
        <fullName evidence="7">ATP-dependent RNA helicase</fullName>
        <ecNumber evidence="7">3.6.4.13</ecNumber>
    </recommendedName>
</protein>
<dbReference type="InterPro" id="IPR027417">
    <property type="entry name" value="P-loop_NTPase"/>
</dbReference>
<keyword evidence="2 7" id="KW-0378">Hydrolase</keyword>
<evidence type="ECO:0000313" key="13">
    <source>
        <dbReference type="Proteomes" id="UP000028924"/>
    </source>
</evidence>
<gene>
    <name evidence="12" type="ORF">APUTEX25_003090</name>
    <name evidence="11" type="ORF">F751_0569</name>
</gene>
<dbReference type="InterPro" id="IPR014014">
    <property type="entry name" value="RNA_helicase_DEAD_Q_motif"/>
</dbReference>
<dbReference type="PROSITE" id="PS51192">
    <property type="entry name" value="HELICASE_ATP_BIND_1"/>
    <property type="match status" value="1"/>
</dbReference>
<dbReference type="EMBL" id="QOKY01000173">
    <property type="protein sequence ID" value="RMZ54712.1"/>
    <property type="molecule type" value="Genomic_DNA"/>
</dbReference>
<dbReference type="AlphaFoldDB" id="A0A087SII8"/>
<name>A0A087SII8_AUXPR</name>
<accession>A0A087SII8</accession>
<evidence type="ECO:0000256" key="7">
    <source>
        <dbReference type="RuleBase" id="RU365068"/>
    </source>
</evidence>
<dbReference type="GO" id="GO:0003724">
    <property type="term" value="F:RNA helicase activity"/>
    <property type="evidence" value="ECO:0007669"/>
    <property type="project" value="UniProtKB-EC"/>
</dbReference>
<feature type="domain" description="Helicase ATP-binding" evidence="8">
    <location>
        <begin position="109"/>
        <end position="323"/>
    </location>
</feature>
<dbReference type="PANTHER" id="PTHR24031">
    <property type="entry name" value="RNA HELICASE"/>
    <property type="match status" value="1"/>
</dbReference>
<evidence type="ECO:0000259" key="9">
    <source>
        <dbReference type="PROSITE" id="PS51194"/>
    </source>
</evidence>
<evidence type="ECO:0000256" key="3">
    <source>
        <dbReference type="ARBA" id="ARBA00022806"/>
    </source>
</evidence>
<keyword evidence="13" id="KW-1185">Reference proteome</keyword>
<comment type="function">
    <text evidence="7">RNA helicase.</text>
</comment>
<comment type="similarity">
    <text evidence="7">Belongs to the DEAD box helicase family.</text>
</comment>
<keyword evidence="3 7" id="KW-0347">Helicase</keyword>
<dbReference type="SMART" id="SM00490">
    <property type="entry name" value="HELICc"/>
    <property type="match status" value="1"/>
</dbReference>
<dbReference type="Pfam" id="PF00271">
    <property type="entry name" value="Helicase_C"/>
    <property type="match status" value="1"/>
</dbReference>
<dbReference type="PROSITE" id="PS51194">
    <property type="entry name" value="HELICASE_CTER"/>
    <property type="match status" value="1"/>
</dbReference>
<reference evidence="14" key="2">
    <citation type="journal article" date="2018" name="Algal Res.">
        <title>Characterization of plant carbon substrate utilization by Auxenochlorella protothecoides.</title>
        <authorList>
            <person name="Vogler B.W."/>
            <person name="Starkenburg S.R."/>
            <person name="Sudasinghe N."/>
            <person name="Schambach J.Y."/>
            <person name="Rollin J.A."/>
            <person name="Pattathil S."/>
            <person name="Barry A.N."/>
        </authorList>
    </citation>
    <scope>NUCLEOTIDE SEQUENCE [LARGE SCALE GENOMIC DNA]</scope>
    <source>
        <strain evidence="14">UTEX 25</strain>
    </source>
</reference>
<evidence type="ECO:0000259" key="10">
    <source>
        <dbReference type="PROSITE" id="PS51195"/>
    </source>
</evidence>
<dbReference type="Pfam" id="PF00270">
    <property type="entry name" value="DEAD"/>
    <property type="match status" value="1"/>
</dbReference>
<dbReference type="eggNOG" id="KOG0333">
    <property type="taxonomic scope" value="Eukaryota"/>
</dbReference>
<feature type="domain" description="Helicase C-terminal" evidence="9">
    <location>
        <begin position="354"/>
        <end position="521"/>
    </location>
</feature>
<reference evidence="12" key="3">
    <citation type="submission" date="2018-10" db="EMBL/GenBank/DDBJ databases">
        <authorList>
            <person name="Hovde B."/>
            <person name="Zhang X."/>
        </authorList>
    </citation>
    <scope>NUCLEOTIDE SEQUENCE [LARGE SCALE GENOMIC DNA]</scope>
    <source>
        <strain evidence="12">UTEX 25</strain>
    </source>
</reference>
<dbReference type="GO" id="GO:0016787">
    <property type="term" value="F:hydrolase activity"/>
    <property type="evidence" value="ECO:0007669"/>
    <property type="project" value="UniProtKB-KW"/>
</dbReference>
<dbReference type="EMBL" id="KL662119">
    <property type="protein sequence ID" value="KFM25542.1"/>
    <property type="molecule type" value="Genomic_DNA"/>
</dbReference>
<evidence type="ECO:0000313" key="11">
    <source>
        <dbReference type="EMBL" id="KFM25542.1"/>
    </source>
</evidence>
<evidence type="ECO:0000259" key="8">
    <source>
        <dbReference type="PROSITE" id="PS51192"/>
    </source>
</evidence>
<dbReference type="KEGG" id="apro:F751_0569"/>
<dbReference type="EC" id="3.6.4.13" evidence="7"/>
<comment type="domain">
    <text evidence="7">The Q motif is unique to and characteristic of the DEAD box family of RNA helicases and controls ATP binding and hydrolysis.</text>
</comment>
<dbReference type="OrthoDB" id="10256233at2759"/>
<dbReference type="InterPro" id="IPR014001">
    <property type="entry name" value="Helicase_ATP-bd"/>
</dbReference>
<dbReference type="RefSeq" id="XP_011398438.1">
    <property type="nucleotide sequence ID" value="XM_011400136.1"/>
</dbReference>
<dbReference type="SUPFAM" id="SSF52540">
    <property type="entry name" value="P-loop containing nucleoside triphosphate hydrolases"/>
    <property type="match status" value="1"/>
</dbReference>
<dbReference type="InterPro" id="IPR011545">
    <property type="entry name" value="DEAD/DEAH_box_helicase_dom"/>
</dbReference>
<dbReference type="GO" id="GO:0003723">
    <property type="term" value="F:RNA binding"/>
    <property type="evidence" value="ECO:0007669"/>
    <property type="project" value="UniProtKB-UniRule"/>
</dbReference>
<organism evidence="11 13">
    <name type="scientific">Auxenochlorella protothecoides</name>
    <name type="common">Green microalga</name>
    <name type="synonym">Chlorella protothecoides</name>
    <dbReference type="NCBI Taxonomy" id="3075"/>
    <lineage>
        <taxon>Eukaryota</taxon>
        <taxon>Viridiplantae</taxon>
        <taxon>Chlorophyta</taxon>
        <taxon>core chlorophytes</taxon>
        <taxon>Trebouxiophyceae</taxon>
        <taxon>Chlorellales</taxon>
        <taxon>Chlorellaceae</taxon>
        <taxon>Auxenochlorella</taxon>
    </lineage>
</organism>
<dbReference type="GO" id="GO:0005524">
    <property type="term" value="F:ATP binding"/>
    <property type="evidence" value="ECO:0007669"/>
    <property type="project" value="UniProtKB-UniRule"/>
</dbReference>
<proteinExistence type="inferred from homology"/>
<evidence type="ECO:0000256" key="6">
    <source>
        <dbReference type="PROSITE-ProRule" id="PRU00552"/>
    </source>
</evidence>
<dbReference type="Gene3D" id="3.40.50.300">
    <property type="entry name" value="P-loop containing nucleotide triphosphate hydrolases"/>
    <property type="match status" value="2"/>
</dbReference>
<dbReference type="GeneID" id="23611960"/>
<dbReference type="Proteomes" id="UP000279271">
    <property type="component" value="Unassembled WGS sequence"/>
</dbReference>
<evidence type="ECO:0000256" key="2">
    <source>
        <dbReference type="ARBA" id="ARBA00022801"/>
    </source>
</evidence>
<evidence type="ECO:0000256" key="5">
    <source>
        <dbReference type="ARBA" id="ARBA00022884"/>
    </source>
</evidence>
<evidence type="ECO:0000313" key="12">
    <source>
        <dbReference type="EMBL" id="RMZ54712.1"/>
    </source>
</evidence>
<feature type="domain" description="DEAD-box RNA helicase Q" evidence="10">
    <location>
        <begin position="78"/>
        <end position="106"/>
    </location>
</feature>
<reference evidence="11 13" key="1">
    <citation type="journal article" date="2014" name="BMC Genomics">
        <title>Oil accumulation mechanisms of the oleaginous microalga Chlorella protothecoides revealed through its genome, transcriptomes, and proteomes.</title>
        <authorList>
            <person name="Gao C."/>
            <person name="Wang Y."/>
            <person name="Shen Y."/>
            <person name="Yan D."/>
            <person name="He X."/>
            <person name="Dai J."/>
            <person name="Wu Q."/>
        </authorList>
    </citation>
    <scope>NUCLEOTIDE SEQUENCE [LARGE SCALE GENOMIC DNA]</scope>
    <source>
        <strain evidence="11 13">0710</strain>
    </source>
</reference>
<keyword evidence="5 7" id="KW-0694">RNA-binding</keyword>
<evidence type="ECO:0000313" key="14">
    <source>
        <dbReference type="Proteomes" id="UP000279271"/>
    </source>
</evidence>
<dbReference type="PROSITE" id="PS51195">
    <property type="entry name" value="Q_MOTIF"/>
    <property type="match status" value="1"/>
</dbReference>
<sequence>MFCAAVARVSVFGGTPAWAYRRAIVATRCIRACRRTPSNIAHRLARSGTNHAGPISAASTSDAGSSPAAESLFAPAGTTFAGLGLSPGICDALAASGFHQPTAVQALAAPALLAGSDVVLAAETGSGKTLAYLAPLLARAQAPQASGAPPSTLVLCPNAALCGQVAAAGAALLPSAPPPWTVSSRTLPPRTLPPLVLATPGSLVTALDGAAGEDWTREGLPRWARCVVLDEADMLLGGSYGRDIEAVLEALRAGDRRDAAERVCAQLGMEEEEFRALPRHLRQSAYAEGPSDSWRRQYVFVAATMPVDGKYEVGTKLRRAFPQAVWLAGRRLHQQTRDLQHDWRRAEGEQERARVLQEVIAGDKTMGPGTTTLVFARDVSSADATLSALRRTCAARGAALLRYHKEVPQAEREDLLRTLAAPGSSAREPIVLVCTDAAARGLDLPSVNHVVQADFAASAVHFLHRVGRTARAGRKGRVTSLYGSEAEPLVDALRAAIAADEPVEGAFSRKRSFRKKFKRYGQYVPRGQTLSGETGTGREAR</sequence>
<comment type="catalytic activity">
    <reaction evidence="7">
        <text>ATP + H2O = ADP + phosphate + H(+)</text>
        <dbReference type="Rhea" id="RHEA:13065"/>
        <dbReference type="ChEBI" id="CHEBI:15377"/>
        <dbReference type="ChEBI" id="CHEBI:15378"/>
        <dbReference type="ChEBI" id="CHEBI:30616"/>
        <dbReference type="ChEBI" id="CHEBI:43474"/>
        <dbReference type="ChEBI" id="CHEBI:456216"/>
        <dbReference type="EC" id="3.6.4.13"/>
    </reaction>
</comment>
<dbReference type="CDD" id="cd18787">
    <property type="entry name" value="SF2_C_DEAD"/>
    <property type="match status" value="1"/>
</dbReference>
<keyword evidence="1 7" id="KW-0547">Nucleotide-binding</keyword>
<reference evidence="12" key="4">
    <citation type="submission" date="2018-11" db="EMBL/GenBank/DDBJ databases">
        <title>Characterization of plant carbon substrate utilization by Auxenochlorella protothecoides.</title>
        <authorList>
            <person name="Vogler B.W."/>
            <person name="Starkenburg S.R."/>
            <person name="Sudasinghe N."/>
            <person name="Schambach J.Y."/>
            <person name="Rollin J.A."/>
            <person name="Pattathil S."/>
            <person name="Barry A.N."/>
        </authorList>
    </citation>
    <scope>NUCLEOTIDE SEQUENCE [LARGE SCALE GENOMIC DNA]</scope>
    <source>
        <strain evidence="12">UTEX 25</strain>
    </source>
</reference>
<dbReference type="Proteomes" id="UP000028924">
    <property type="component" value="Unassembled WGS sequence"/>
</dbReference>
<dbReference type="InterPro" id="IPR001650">
    <property type="entry name" value="Helicase_C-like"/>
</dbReference>
<dbReference type="STRING" id="3075.A0A087SII8"/>
<evidence type="ECO:0000256" key="1">
    <source>
        <dbReference type="ARBA" id="ARBA00022741"/>
    </source>
</evidence>
<keyword evidence="4 7" id="KW-0067">ATP-binding</keyword>
<evidence type="ECO:0000256" key="4">
    <source>
        <dbReference type="ARBA" id="ARBA00022840"/>
    </source>
</evidence>
<feature type="short sequence motif" description="Q motif" evidence="6">
    <location>
        <begin position="78"/>
        <end position="106"/>
    </location>
</feature>
<dbReference type="SMART" id="SM00487">
    <property type="entry name" value="DEXDc"/>
    <property type="match status" value="1"/>
</dbReference>